<proteinExistence type="predicted"/>
<protein>
    <recommendedName>
        <fullName evidence="4">Phage or prophage related protein</fullName>
    </recommendedName>
</protein>
<dbReference type="OrthoDB" id="3667154at2"/>
<reference evidence="2 3" key="1">
    <citation type="submission" date="2017-02" db="EMBL/GenBank/DDBJ databases">
        <title>Draft Genome Sequence of Streptomyces tsukubaensis F601, a Producer of the immunosuppressant tacrolimus FK506.</title>
        <authorList>
            <person name="Zong G."/>
            <person name="Zhong C."/>
            <person name="Fu J."/>
            <person name="Qin R."/>
            <person name="Cao G."/>
        </authorList>
    </citation>
    <scope>NUCLEOTIDE SEQUENCE [LARGE SCALE GENOMIC DNA]</scope>
    <source>
        <strain evidence="2 3">F601</strain>
    </source>
</reference>
<dbReference type="RefSeq" id="WP_077965342.1">
    <property type="nucleotide sequence ID" value="NZ_CP045178.1"/>
</dbReference>
<evidence type="ECO:0000313" key="3">
    <source>
        <dbReference type="Proteomes" id="UP000190539"/>
    </source>
</evidence>
<feature type="region of interest" description="Disordered" evidence="1">
    <location>
        <begin position="268"/>
        <end position="294"/>
    </location>
</feature>
<keyword evidence="3" id="KW-1185">Reference proteome</keyword>
<sequence>MARIRTIKPEAFASESLAAVTLSAERTFFGLLTQADDHGRYRDQAAVIAGLLWSLRPEHGPVGVEDDLNQLDTAGLICRYEGVDGKRYLHVVTFARHQKVNRPSGVRHPDCPHHDLGLTRESAPPTRGALTEPSAQALGGGKEGSVSHEGAGQNGFLEPSPRTREQAVSTHGPDLGPRNRDLGSTPLGGASAHAPETISAKTLIGEYAAACPNRPPSSFLGHLGKQTAQLLADGIEAAHVRAGLERLRAKGLHPSVLPSLVNEAMNPPTASGTSAGHRPWTNPIDAQSAYGGEL</sequence>
<feature type="region of interest" description="Disordered" evidence="1">
    <location>
        <begin position="100"/>
        <end position="192"/>
    </location>
</feature>
<accession>A0A1V4ADI7</accession>
<dbReference type="Proteomes" id="UP000190539">
    <property type="component" value="Unassembled WGS sequence"/>
</dbReference>
<evidence type="ECO:0000256" key="1">
    <source>
        <dbReference type="SAM" id="MobiDB-lite"/>
    </source>
</evidence>
<evidence type="ECO:0000313" key="2">
    <source>
        <dbReference type="EMBL" id="OON81625.1"/>
    </source>
</evidence>
<dbReference type="AlphaFoldDB" id="A0A1V4ADI7"/>
<feature type="compositionally biased region" description="Basic and acidic residues" evidence="1">
    <location>
        <begin position="107"/>
        <end position="118"/>
    </location>
</feature>
<organism evidence="2 3">
    <name type="scientific">Streptomyces tsukubensis</name>
    <dbReference type="NCBI Taxonomy" id="83656"/>
    <lineage>
        <taxon>Bacteria</taxon>
        <taxon>Bacillati</taxon>
        <taxon>Actinomycetota</taxon>
        <taxon>Actinomycetes</taxon>
        <taxon>Kitasatosporales</taxon>
        <taxon>Streptomycetaceae</taxon>
        <taxon>Streptomyces</taxon>
    </lineage>
</organism>
<dbReference type="STRING" id="83656.B1H18_05520"/>
<evidence type="ECO:0008006" key="4">
    <source>
        <dbReference type="Google" id="ProtNLM"/>
    </source>
</evidence>
<gene>
    <name evidence="2" type="ORF">B1H18_05520</name>
</gene>
<comment type="caution">
    <text evidence="2">The sequence shown here is derived from an EMBL/GenBank/DDBJ whole genome shotgun (WGS) entry which is preliminary data.</text>
</comment>
<dbReference type="EMBL" id="MVFC01000003">
    <property type="protein sequence ID" value="OON81625.1"/>
    <property type="molecule type" value="Genomic_DNA"/>
</dbReference>
<name>A0A1V4ADI7_9ACTN</name>